<keyword evidence="3" id="KW-1185">Reference proteome</keyword>
<dbReference type="EMBL" id="PVLQ01000016">
    <property type="protein sequence ID" value="PRD66186.1"/>
    <property type="molecule type" value="Genomic_DNA"/>
</dbReference>
<dbReference type="OrthoDB" id="8781728at2"/>
<accession>A0A2S9K6V1</accession>
<proteinExistence type="predicted"/>
<reference evidence="2 3" key="1">
    <citation type="submission" date="2018-03" db="EMBL/GenBank/DDBJ databases">
        <title>Comparative genomics illustrates the genes involved in a hyperalkaliphilic mechanisms of Serpentinomonas isolated from highly-alkaline calcium-rich serpentinized springs.</title>
        <authorList>
            <person name="Suzuki S."/>
            <person name="Ishii S."/>
            <person name="Walworth N."/>
            <person name="Bird L."/>
            <person name="Kuenen J.G."/>
            <person name="Nealson K.H."/>
        </authorList>
    </citation>
    <scope>NUCLEOTIDE SEQUENCE [LARGE SCALE GENOMIC DNA]</scope>
    <source>
        <strain evidence="2 3">P1</strain>
    </source>
</reference>
<name>A0A2S9K6V1_9BURK</name>
<evidence type="ECO:0000256" key="1">
    <source>
        <dbReference type="SAM" id="MobiDB-lite"/>
    </source>
</evidence>
<sequence>MERSPTSSSCQHALLARSPVGHVSVCPECGVVHLSLDCLSLRLELTAFQALAQMLSQAKQRLDSRQTGGSHVRNSPGHALH</sequence>
<gene>
    <name evidence="2" type="ORF">C6P64_05375</name>
</gene>
<dbReference type="Proteomes" id="UP000238589">
    <property type="component" value="Unassembled WGS sequence"/>
</dbReference>
<comment type="caution">
    <text evidence="2">The sequence shown here is derived from an EMBL/GenBank/DDBJ whole genome shotgun (WGS) entry which is preliminary data.</text>
</comment>
<organism evidence="2 3">
    <name type="scientific">Malikia granosa</name>
    <dbReference type="NCBI Taxonomy" id="263067"/>
    <lineage>
        <taxon>Bacteria</taxon>
        <taxon>Pseudomonadati</taxon>
        <taxon>Pseudomonadota</taxon>
        <taxon>Betaproteobacteria</taxon>
        <taxon>Burkholderiales</taxon>
        <taxon>Comamonadaceae</taxon>
        <taxon>Malikia</taxon>
    </lineage>
</organism>
<protein>
    <submittedName>
        <fullName evidence="2">Uncharacterized protein</fullName>
    </submittedName>
</protein>
<dbReference type="AlphaFoldDB" id="A0A2S9K6V1"/>
<evidence type="ECO:0000313" key="2">
    <source>
        <dbReference type="EMBL" id="PRD66186.1"/>
    </source>
</evidence>
<feature type="region of interest" description="Disordered" evidence="1">
    <location>
        <begin position="59"/>
        <end position="81"/>
    </location>
</feature>
<evidence type="ECO:0000313" key="3">
    <source>
        <dbReference type="Proteomes" id="UP000238589"/>
    </source>
</evidence>
<feature type="compositionally biased region" description="Polar residues" evidence="1">
    <location>
        <begin position="59"/>
        <end position="73"/>
    </location>
</feature>